<feature type="domain" description="CAAX prenyl protease 2/Lysostaphin resistance protein A-like" evidence="2">
    <location>
        <begin position="66"/>
        <end position="211"/>
    </location>
</feature>
<reference evidence="3 4" key="1">
    <citation type="submission" date="2018-11" db="EMBL/GenBank/DDBJ databases">
        <title>Parancylomarina longa gen. nov., sp. nov., isolated from sediments of southern Okinawa.</title>
        <authorList>
            <person name="Fu T."/>
        </authorList>
    </citation>
    <scope>NUCLEOTIDE SEQUENCE [LARGE SCALE GENOMIC DNA]</scope>
    <source>
        <strain evidence="3 4">T3-2 S1-C</strain>
    </source>
</reference>
<keyword evidence="1" id="KW-1133">Transmembrane helix</keyword>
<name>A0A434AEK2_9BACT</name>
<keyword evidence="1" id="KW-0472">Membrane</keyword>
<proteinExistence type="predicted"/>
<protein>
    <submittedName>
        <fullName evidence="3">CPBP family intramembrane metalloprotease</fullName>
    </submittedName>
</protein>
<gene>
    <name evidence="3" type="ORF">DLK05_16525</name>
</gene>
<evidence type="ECO:0000259" key="2">
    <source>
        <dbReference type="Pfam" id="PF02517"/>
    </source>
</evidence>
<keyword evidence="3" id="KW-0482">Metalloprotease</keyword>
<feature type="transmembrane region" description="Helical" evidence="1">
    <location>
        <begin position="145"/>
        <end position="166"/>
    </location>
</feature>
<feature type="transmembrane region" description="Helical" evidence="1">
    <location>
        <begin position="92"/>
        <end position="109"/>
    </location>
</feature>
<keyword evidence="1" id="KW-0812">Transmembrane</keyword>
<dbReference type="RefSeq" id="WP_127345059.1">
    <property type="nucleotide sequence ID" value="NZ_RJJX01000047.1"/>
</dbReference>
<evidence type="ECO:0000313" key="3">
    <source>
        <dbReference type="EMBL" id="RUT72820.1"/>
    </source>
</evidence>
<sequence length="216" mass="24768">MKNILNYSKSPQPVGSFQKWKSINFLKFYGLVFVLMIPLGIIYKLVSQGFGITYIALDGLSLEKKILLVIVLAPLIEELILRLILKENKRNFYISSLVCFIYVLVNFYLGRWGSLVIALSLLVLLITMTIAYTKEFLNFYSEKNYKYLYFGSILIFGLLHGHNFLFTNSYQMLLIPLLVLPQLLAGTLLSYIRVNYGIVYSIAFHAMVNMIALSFA</sequence>
<comment type="caution">
    <text evidence="3">The sequence shown here is derived from an EMBL/GenBank/DDBJ whole genome shotgun (WGS) entry which is preliminary data.</text>
</comment>
<feature type="transmembrane region" description="Helical" evidence="1">
    <location>
        <begin position="66"/>
        <end position="85"/>
    </location>
</feature>
<evidence type="ECO:0000256" key="1">
    <source>
        <dbReference type="SAM" id="Phobius"/>
    </source>
</evidence>
<dbReference type="InterPro" id="IPR003675">
    <property type="entry name" value="Rce1/LyrA-like_dom"/>
</dbReference>
<feature type="transmembrane region" description="Helical" evidence="1">
    <location>
        <begin position="172"/>
        <end position="191"/>
    </location>
</feature>
<dbReference type="OrthoDB" id="1443714at2"/>
<feature type="transmembrane region" description="Helical" evidence="1">
    <location>
        <begin position="198"/>
        <end position="215"/>
    </location>
</feature>
<dbReference type="AlphaFoldDB" id="A0A434AEK2"/>
<organism evidence="3 4">
    <name type="scientific">Ancylomarina longa</name>
    <dbReference type="NCBI Taxonomy" id="2487017"/>
    <lineage>
        <taxon>Bacteria</taxon>
        <taxon>Pseudomonadati</taxon>
        <taxon>Bacteroidota</taxon>
        <taxon>Bacteroidia</taxon>
        <taxon>Marinilabiliales</taxon>
        <taxon>Marinifilaceae</taxon>
        <taxon>Ancylomarina</taxon>
    </lineage>
</organism>
<dbReference type="GO" id="GO:0080120">
    <property type="term" value="P:CAAX-box protein maturation"/>
    <property type="evidence" value="ECO:0007669"/>
    <property type="project" value="UniProtKB-ARBA"/>
</dbReference>
<dbReference type="GO" id="GO:0004175">
    <property type="term" value="F:endopeptidase activity"/>
    <property type="evidence" value="ECO:0007669"/>
    <property type="project" value="UniProtKB-ARBA"/>
</dbReference>
<dbReference type="GO" id="GO:0006508">
    <property type="term" value="P:proteolysis"/>
    <property type="evidence" value="ECO:0007669"/>
    <property type="project" value="UniProtKB-KW"/>
</dbReference>
<dbReference type="EMBL" id="RJJX01000047">
    <property type="protein sequence ID" value="RUT72820.1"/>
    <property type="molecule type" value="Genomic_DNA"/>
</dbReference>
<dbReference type="GO" id="GO:0008237">
    <property type="term" value="F:metallopeptidase activity"/>
    <property type="evidence" value="ECO:0007669"/>
    <property type="project" value="UniProtKB-KW"/>
</dbReference>
<accession>A0A434AEK2</accession>
<dbReference type="Proteomes" id="UP000282985">
    <property type="component" value="Unassembled WGS sequence"/>
</dbReference>
<keyword evidence="4" id="KW-1185">Reference proteome</keyword>
<feature type="transmembrane region" description="Helical" evidence="1">
    <location>
        <begin position="115"/>
        <end position="133"/>
    </location>
</feature>
<dbReference type="Pfam" id="PF02517">
    <property type="entry name" value="Rce1-like"/>
    <property type="match status" value="1"/>
</dbReference>
<keyword evidence="3" id="KW-0645">Protease</keyword>
<keyword evidence="3" id="KW-0378">Hydrolase</keyword>
<feature type="transmembrane region" description="Helical" evidence="1">
    <location>
        <begin position="28"/>
        <end position="46"/>
    </location>
</feature>
<evidence type="ECO:0000313" key="4">
    <source>
        <dbReference type="Proteomes" id="UP000282985"/>
    </source>
</evidence>